<sequence length="278" mass="30908">MSTRYELVSEVTVNGHTYECYDVRPDDELVDEVARLVCELYVDPEVWVDSLRKASAELGSVAADEELSQLLDEVAASVVPQMDMQARKLHLQTPRNEVAEILAYDALRTLHKVIIPASRVREKEVSGQPTRGVDIFALVINPNVRAVISEVKASSDGASPPGVVSVGDDSMHAQTKKRLKDRNTLLRELNWAHKHTSPELKVEVAKALILLSKKDAEPPIAAPVLVRPVESYRDTDFGCFKEAPDEYAPAQVRFLVLRLPGTLEDFANRVYARAREVA</sequence>
<comment type="caution">
    <text evidence="2">The sequence shown here is derived from an EMBL/GenBank/DDBJ whole genome shotgun (WGS) entry which is preliminary data.</text>
</comment>
<evidence type="ECO:0000313" key="3">
    <source>
        <dbReference type="Proteomes" id="UP001500418"/>
    </source>
</evidence>
<dbReference type="EMBL" id="BAAAID010000132">
    <property type="protein sequence ID" value="GAA0960966.1"/>
    <property type="molecule type" value="Genomic_DNA"/>
</dbReference>
<evidence type="ECO:0000313" key="2">
    <source>
        <dbReference type="EMBL" id="GAA0960966.1"/>
    </source>
</evidence>
<organism evidence="2 3">
    <name type="scientific">Streptomyces rhizosphaericus</name>
    <dbReference type="NCBI Taxonomy" id="114699"/>
    <lineage>
        <taxon>Bacteria</taxon>
        <taxon>Bacillati</taxon>
        <taxon>Actinomycetota</taxon>
        <taxon>Actinomycetes</taxon>
        <taxon>Kitasatosporales</taxon>
        <taxon>Streptomycetaceae</taxon>
        <taxon>Streptomyces</taxon>
        <taxon>Streptomyces violaceusniger group</taxon>
    </lineage>
</organism>
<proteinExistence type="predicted"/>
<evidence type="ECO:0000259" key="1">
    <source>
        <dbReference type="Pfam" id="PF08878"/>
    </source>
</evidence>
<dbReference type="Proteomes" id="UP001500418">
    <property type="component" value="Unassembled WGS sequence"/>
</dbReference>
<accession>A0ABN1RP81</accession>
<feature type="domain" description="Anti-bacteriophage protein A/HamA C-terminal" evidence="1">
    <location>
        <begin position="12"/>
        <end position="273"/>
    </location>
</feature>
<reference evidence="2 3" key="1">
    <citation type="journal article" date="2019" name="Int. J. Syst. Evol. Microbiol.">
        <title>The Global Catalogue of Microorganisms (GCM) 10K type strain sequencing project: providing services to taxonomists for standard genome sequencing and annotation.</title>
        <authorList>
            <consortium name="The Broad Institute Genomics Platform"/>
            <consortium name="The Broad Institute Genome Sequencing Center for Infectious Disease"/>
            <person name="Wu L."/>
            <person name="Ma J."/>
        </authorList>
    </citation>
    <scope>NUCLEOTIDE SEQUENCE [LARGE SCALE GENOMIC DNA]</scope>
    <source>
        <strain evidence="2 3">JCM 11444</strain>
    </source>
</reference>
<dbReference type="InterPro" id="IPR014976">
    <property type="entry name" value="AbpA_HamA_C"/>
</dbReference>
<keyword evidence="3" id="KW-1185">Reference proteome</keyword>
<protein>
    <recommendedName>
        <fullName evidence="1">Anti-bacteriophage protein A/HamA C-terminal domain-containing protein</fullName>
    </recommendedName>
</protein>
<gene>
    <name evidence="2" type="ORF">GCM10009575_094890</name>
</gene>
<name>A0ABN1RP81_9ACTN</name>
<dbReference type="Pfam" id="PF08878">
    <property type="entry name" value="HamA"/>
    <property type="match status" value="1"/>
</dbReference>